<name>A0A553BZL3_9FLAO</name>
<proteinExistence type="predicted"/>
<comment type="caution">
    <text evidence="1">The sequence shown here is derived from an EMBL/GenBank/DDBJ whole genome shotgun (WGS) entry which is preliminary data.</text>
</comment>
<dbReference type="AlphaFoldDB" id="A0A553BZL3"/>
<accession>A0A553BZL3</accession>
<dbReference type="EMBL" id="VJZL01000001">
    <property type="protein sequence ID" value="TRX13593.1"/>
    <property type="molecule type" value="Genomic_DNA"/>
</dbReference>
<evidence type="ECO:0000313" key="2">
    <source>
        <dbReference type="Proteomes" id="UP000318669"/>
    </source>
</evidence>
<sequence length="65" mass="6926">MCTDIDGKKISSLHNSIIPVLERGMPNIGETSSLVIINIILNVGEVVKAFDPVAIPELGPSSRIL</sequence>
<evidence type="ECO:0000313" key="1">
    <source>
        <dbReference type="EMBL" id="TRX13593.1"/>
    </source>
</evidence>
<protein>
    <submittedName>
        <fullName evidence="1">Uncharacterized protein</fullName>
    </submittedName>
</protein>
<organism evidence="1 2">
    <name type="scientific">Flavobacterium gawalongense</name>
    <dbReference type="NCBI Taxonomy" id="2594432"/>
    <lineage>
        <taxon>Bacteria</taxon>
        <taxon>Pseudomonadati</taxon>
        <taxon>Bacteroidota</taxon>
        <taxon>Flavobacteriia</taxon>
        <taxon>Flavobacteriales</taxon>
        <taxon>Flavobacteriaceae</taxon>
        <taxon>Flavobacterium</taxon>
    </lineage>
</organism>
<dbReference type="Proteomes" id="UP000318669">
    <property type="component" value="Unassembled WGS sequence"/>
</dbReference>
<reference evidence="1 2" key="1">
    <citation type="submission" date="2019-07" db="EMBL/GenBank/DDBJ databases">
        <title>Novel species of Flavobacterium.</title>
        <authorList>
            <person name="Liu Q."/>
            <person name="Xin Y.-H."/>
        </authorList>
    </citation>
    <scope>NUCLEOTIDE SEQUENCE [LARGE SCALE GENOMIC DNA]</scope>
    <source>
        <strain evidence="1 2">GSR22</strain>
    </source>
</reference>
<gene>
    <name evidence="1" type="ORF">FNW11_00540</name>
</gene>